<dbReference type="SUPFAM" id="SSF117281">
    <property type="entry name" value="Kelch motif"/>
    <property type="match status" value="1"/>
</dbReference>
<dbReference type="Pfam" id="PF01344">
    <property type="entry name" value="Kelch_1"/>
    <property type="match status" value="1"/>
</dbReference>
<dbReference type="InterPro" id="IPR010565">
    <property type="entry name" value="Muskelin_N"/>
</dbReference>
<evidence type="ECO:0000313" key="5">
    <source>
        <dbReference type="WBParaSite" id="PSAMB.scaffold3385size18505.g21262.t1"/>
    </source>
</evidence>
<accession>A0A914W9C3</accession>
<dbReference type="InterPro" id="IPR006652">
    <property type="entry name" value="Kelch_1"/>
</dbReference>
<sequence length="760" mass="86882">MEACKAGTSNSLCTTTMNNTQASGVLKTLDYQVIRYSGFSGSYTPDHILVDKPSDQTSRWSSDSNSPTQFVTVRLARPAVVKRVKFGKYEKTHVCNLKRFKVFGGLAEEGMLELTENGLKNDPTPEIFPLRHKVNGKTFPCQYLKIVPLQSWGPTFNFSIWYIEFLGEDEPDLVTSSTAWFNEYKESQAVRLCLKYLRDRNHLDLCSQLEERTGFRLEHELISQLYDTLVVGGDLFTTERILFHAHKEGFFDEYVNEQSYTAEWAQLSTKPSEEVPGMRGGHQMVIDCASDTIYLLGGWDGCSDLADFWKYNIESGRWTCISEDTAAEGGPGPRSCHRMVLDTEGQRIFILGKYIEPEARTAENVASDFYSYHIDSGSWNLLCEDTACYGGPQLIYEHQMVIDMERQIIYCFGGRILTISSVPADPRTRFFDSPIDSQFSGLYAYCIPTNTWRLLRDDGDNGDGIMRSRTGHSMLFCPVDRKLYVFAGQRNKQLLNDFVVYDADTNTACSVADDTGAVATIPSLGSTQRATIDSDKREIYVLSGTMKAKSKDTGLKNAFWVYRLDTAEWTCVFENENSAQTSRDTLPTREQVLSVLRLRKQQQLQQREPCPRYAHQIVYDPGRKLHYLFGGNPGTTKQTTSTTRLDDFWQLMLVKPTTDDILRNCRWKLRKRILMDLLKTDRVKAVEYLQREMSQVVNLKDPLETTKFQQLAHRLFTEPEKQADFLTVRDRNKALFSSIIRFFPVNTRPPVENLIDIIKL</sequence>
<dbReference type="PANTHER" id="PTHR15526:SF5">
    <property type="entry name" value="MUSKELIN"/>
    <property type="match status" value="1"/>
</dbReference>
<dbReference type="InterPro" id="IPR015915">
    <property type="entry name" value="Kelch-typ_b-propeller"/>
</dbReference>
<evidence type="ECO:0000256" key="2">
    <source>
        <dbReference type="ARBA" id="ARBA00022737"/>
    </source>
</evidence>
<dbReference type="Gene3D" id="2.120.10.80">
    <property type="entry name" value="Kelch-type beta propeller"/>
    <property type="match status" value="2"/>
</dbReference>
<dbReference type="Proteomes" id="UP000887566">
    <property type="component" value="Unplaced"/>
</dbReference>
<dbReference type="WBParaSite" id="PSAMB.scaffold3385size18505.g21262.t1">
    <property type="protein sequence ID" value="PSAMB.scaffold3385size18505.g21262.t1"/>
    <property type="gene ID" value="PSAMB.scaffold3385size18505.g21262"/>
</dbReference>
<dbReference type="InterPro" id="IPR008979">
    <property type="entry name" value="Galactose-bd-like_sf"/>
</dbReference>
<dbReference type="AlphaFoldDB" id="A0A914W9C3"/>
<evidence type="ECO:0000259" key="3">
    <source>
        <dbReference type="Pfam" id="PF06588"/>
    </source>
</evidence>
<dbReference type="PANTHER" id="PTHR15526">
    <property type="entry name" value="MUSKELIN"/>
    <property type="match status" value="1"/>
</dbReference>
<evidence type="ECO:0000313" key="4">
    <source>
        <dbReference type="Proteomes" id="UP000887566"/>
    </source>
</evidence>
<keyword evidence="1" id="KW-0880">Kelch repeat</keyword>
<reference evidence="5" key="1">
    <citation type="submission" date="2022-11" db="UniProtKB">
        <authorList>
            <consortium name="WormBaseParasite"/>
        </authorList>
    </citation>
    <scope>IDENTIFICATION</scope>
</reference>
<dbReference type="SUPFAM" id="SSF49785">
    <property type="entry name" value="Galactose-binding domain-like"/>
    <property type="match status" value="1"/>
</dbReference>
<name>A0A914W9C3_9BILA</name>
<dbReference type="InterPro" id="IPR052456">
    <property type="entry name" value="CTLH_complex_component"/>
</dbReference>
<organism evidence="4 5">
    <name type="scientific">Plectus sambesii</name>
    <dbReference type="NCBI Taxonomy" id="2011161"/>
    <lineage>
        <taxon>Eukaryota</taxon>
        <taxon>Metazoa</taxon>
        <taxon>Ecdysozoa</taxon>
        <taxon>Nematoda</taxon>
        <taxon>Chromadorea</taxon>
        <taxon>Plectida</taxon>
        <taxon>Plectina</taxon>
        <taxon>Plectoidea</taxon>
        <taxon>Plectidae</taxon>
        <taxon>Plectus</taxon>
    </lineage>
</organism>
<feature type="domain" description="Muskelin N-terminal" evidence="3">
    <location>
        <begin position="27"/>
        <end position="220"/>
    </location>
</feature>
<protein>
    <submittedName>
        <fullName evidence="5">Muskelin N-terminal domain-containing protein</fullName>
    </submittedName>
</protein>
<dbReference type="Pfam" id="PF24681">
    <property type="entry name" value="Kelch_KLHDC2_KLHL20_DRC7"/>
    <property type="match status" value="1"/>
</dbReference>
<dbReference type="Pfam" id="PF06588">
    <property type="entry name" value="Muskelin_N"/>
    <property type="match status" value="1"/>
</dbReference>
<proteinExistence type="predicted"/>
<keyword evidence="2" id="KW-0677">Repeat</keyword>
<keyword evidence="4" id="KW-1185">Reference proteome</keyword>
<dbReference type="GO" id="GO:0005737">
    <property type="term" value="C:cytoplasm"/>
    <property type="evidence" value="ECO:0007669"/>
    <property type="project" value="TreeGrafter"/>
</dbReference>
<evidence type="ECO:0000256" key="1">
    <source>
        <dbReference type="ARBA" id="ARBA00022441"/>
    </source>
</evidence>
<dbReference type="Gene3D" id="2.60.120.260">
    <property type="entry name" value="Galactose-binding domain-like"/>
    <property type="match status" value="1"/>
</dbReference>